<feature type="compositionally biased region" description="Low complexity" evidence="6">
    <location>
        <begin position="873"/>
        <end position="902"/>
    </location>
</feature>
<feature type="compositionally biased region" description="Pro residues" evidence="6">
    <location>
        <begin position="1321"/>
        <end position="1339"/>
    </location>
</feature>
<evidence type="ECO:0000259" key="11">
    <source>
        <dbReference type="Pfam" id="PF16418"/>
    </source>
</evidence>
<dbReference type="InterPro" id="IPR007196">
    <property type="entry name" value="CCR4-Not_Not1_C"/>
</dbReference>
<sequence length="2540" mass="267847">MGPLPFVEALYQTVSGIVSGHSQQSAEQLLSVFGSSAAVLLLNASTSAIAANPSTVERTAALKRLAVLAYSYIAEKPAFGTLLFQAFTVCVSAGTNFFLEVASVLGLSSPEELLRLGVAAYHLPGPASKEQGLAVVRAALANPQAASIRLSPAQLPKFTALLAAGRAQLGELAQLAQQIAEGSAARGSPVHAALLCPHASLVDPLVDIVLPPVSDSCVTMASPATGTAAAQSFLAGLGDSLIALMQELGYGVTADEALFKALLRQVPEPLSEQTVAEVLLLMARTHTGLKEQPPGMQPALWIALGLGPPPPEAVALTTWNWPLVVDCLKSHPPGQPSRINWAKVAECLDCERALLPDGPAFALLASAFHRGAGEQLPVGALTRMWKHPACQLSVLKAATAAPPEVFSFEGSKRLVTPLEGMDVASLSPNRAWASVDLLQALCMLMEGAALVVPARDVLNYPAATCPDLLLITIAEARTTWNLLQRDVFAALLPQHVAMAAAGAGAGNGKRSRELVTRVWSAAPPEVLLDLVIELLAQDTPHNTPRIAKVCAELGVLPQVMASTPMPYALDLASFAGGAGMINLEAWLSDYCNRDAMTAIPTMLRYVMDRTSEAAGGAALDGVSGATGPGGEIRRGVPLGADAARAFLKVLQASAQGLPVEMLRELQAVQASLAKQFPSLSAHITAVSTPDTFASDVEEEANGYFQAIYNEARPIEEIIVRMQAYKSSPNPREQEVFACMIHNLFDEYRFFARYPDRELHITAALFGALIKHGLVSSITLGMALRYVLDALRKPVPSKMFTFGLEALRQFAHMVAPWPQFCAALLADPQLREADPELYARVEQSQQAAGVAGNSALPGLTQVGAGGTAHGGPTGAAEQARPQQGQGQSPPPQQQQGQPAAPEPNSQGSSRFLNLQPADGAARAAAGPDDDVSVAGAAAARNSKDAGPSGRAAHGPAGSAAAGGGAEPTTSAAGPSGGGKGGAREPNAAGGSLASATSANTAAVQAAQPSNTSLSGEGDGAGMYLAAQVAAASLTAPMGPSLAALVNTESLESAAEKYRDFKEPPEAVADKVHFVMNNITKDNMESRSVEIRDRVWPDYLPWFANYMVVKRAAQEANFHTLYVSLLDHLNDRELYRLMVKTTMYYVKVLLYSERILKESNDRALLKNLGTWLGLLTFAHNKPVLSRDLELKQVICEAYQRGRLIAVLPFVQKLLEGCRHSRVFKPTNPMVAGILSLLAELHAMKGLKMNNAFSIELIFKAFGLSPHDVKPSDTLKTLPRERITNPDWQLEQLPTEMDRQAVPDGPSSSAPPTNSTSVGKPSVPSSPAPPSAPPSTVPPSSPGPMSGTGLRLSGVQQLPPGAMSAGAAGSMDAAPRGLPAGGTASGLPEQPQQQQPMPYGMPGPPSIAGAAAPSSGVPPGAIAPAAAVAAAAAAARAPGMSGAAVLLSDGGLFANLHQHVAINPSLGDIGERLLLKRHVPAAVDRAIGEIITPVVERSVTIACYTTYELVLKDFAGDGDETRLRKAAHLMVSSLAGSLSLVTAKDPLRISLTNQLRQMLQPQVSDTAMLDQIISVLVTDNLDLGCTLIERAATDKAVRDIDKSLQAAYEERAKARAAGKQWVDAAAFHSAGSRFPGSLPEGLRPRPGGIQAHHVRVYEDFNRIPRTPPIPTSPAMAVGPGQPLVVQGPGVPPPPPGVAPRPPGAYAGAAVPGAPPGSFQGLDALVAAAGGSDKPSVMSTLDVRPDAAAAALLDRYLLWQQAVDAAVSAKEANPTTDHSDLQALLAELSEALTSGAAAPEDAAVFFARRILKHLYDSVAAASGSKLSISFHGACLELLNSSVPGGRVANDLTMAYLSADDERKFNPALFEMLLRLRFLNLLELDAYLCKLLQTPASRTQAVSDLIFFLLRAMTLRDGVVVFTDLPVTMELLGRMAAANPALANLVEAARKAAVAPALSRSPAEIPSAVREKSADPPGLRDQSLKLFEEWVHLLNMHAEDKALFGFLTGQVRAAGVLKMDDTTDRFLRTLTELAVAHCLASAEAAAAAAAAGAGSRPEAAGSGPLSFIATDALVALVAALVVQLNGGEALLSRYLSLLVGLIKRDADEATIKFNARPYLRIWVGLMSELGVVPGSHAAASAAAAAAVTSADASGMPSPAADHASQLRYLRACGVALHALQPLSVPGFAFGWLELISHRSFMPRVLTAPLASGWPLFASLLIALLRFLEPYLRAADLSESIKQLYKGCLRLLLVLLHDFPEFLCEHHFSLCEAIPPPAVQMRNLVLSAFPRNMRLPDPFTPNLKVDLLPEIQQLPRIVPDPEQLLPEALRQQVDAFLRTRTPANLPQELAKRCMMMPGAADKTGSPGGAAALLGGSSGGSAYNVPLINALVLYIGSQAKTVSSPLHPGAQEMYVRMAGELDAEGRYLLLNAMSNQLRYPNAHTYYFSCTLLTLFLESKSEGLKEQITRTLLERLIVNRPHPWGLLITFIELIKNRRYNFWAHSFTKCAPEIENLFTSVSRSCLGTNRAEEEAAAAAHAKEAVAVRA</sequence>
<feature type="domain" description="CCR4-NOT transcription complex subunit 1 CAF1-binding" evidence="9">
    <location>
        <begin position="1059"/>
        <end position="1277"/>
    </location>
</feature>
<feature type="region of interest" description="Disordered" evidence="6">
    <location>
        <begin position="934"/>
        <end position="993"/>
    </location>
</feature>
<evidence type="ECO:0008006" key="15">
    <source>
        <dbReference type="Google" id="ProtNLM"/>
    </source>
</evidence>
<proteinExistence type="predicted"/>
<dbReference type="GO" id="GO:0000288">
    <property type="term" value="P:nuclear-transcribed mRNA catabolic process, deadenylation-dependent decay"/>
    <property type="evidence" value="ECO:0007669"/>
    <property type="project" value="TreeGrafter"/>
</dbReference>
<dbReference type="EMBL" id="BRXU01000071">
    <property type="protein sequence ID" value="GLC62799.1"/>
    <property type="molecule type" value="Genomic_DNA"/>
</dbReference>
<evidence type="ECO:0000256" key="4">
    <source>
        <dbReference type="ARBA" id="ARBA00023163"/>
    </source>
</evidence>
<dbReference type="PANTHER" id="PTHR13162">
    <property type="entry name" value="CCR4-NOT TRANSCRIPTION COMPLEX"/>
    <property type="match status" value="1"/>
</dbReference>
<feature type="domain" description="CCR4-NOT transcription complex subunit 1 TTP binding" evidence="10">
    <location>
        <begin position="685"/>
        <end position="846"/>
    </location>
</feature>
<evidence type="ECO:0000256" key="5">
    <source>
        <dbReference type="ARBA" id="ARBA00023242"/>
    </source>
</evidence>
<name>A0A9W6C2J3_9CHLO</name>
<dbReference type="GO" id="GO:0060090">
    <property type="term" value="F:molecular adaptor activity"/>
    <property type="evidence" value="ECO:0007669"/>
    <property type="project" value="TreeGrafter"/>
</dbReference>
<feature type="compositionally biased region" description="Low complexity" evidence="6">
    <location>
        <begin position="1356"/>
        <end position="1372"/>
    </location>
</feature>
<dbReference type="InterPro" id="IPR032193">
    <property type="entry name" value="CNOT1_TTP_bind"/>
</dbReference>
<dbReference type="Pfam" id="PF25097">
    <property type="entry name" value="ARM_Cnot1"/>
    <property type="match status" value="1"/>
</dbReference>
<evidence type="ECO:0000256" key="3">
    <source>
        <dbReference type="ARBA" id="ARBA00023015"/>
    </source>
</evidence>
<evidence type="ECO:0000259" key="8">
    <source>
        <dbReference type="Pfam" id="PF12842"/>
    </source>
</evidence>
<feature type="domain" description="CCR4-NOT transcription complex subunit 1 HEAT repeat" evidence="11">
    <location>
        <begin position="514"/>
        <end position="651"/>
    </location>
</feature>
<accession>A0A9W6C2J3</accession>
<feature type="compositionally biased region" description="Gly residues" evidence="6">
    <location>
        <begin position="862"/>
        <end position="872"/>
    </location>
</feature>
<keyword evidence="5" id="KW-0539">Nucleus</keyword>
<dbReference type="Pfam" id="PF16415">
    <property type="entry name" value="CNOT1_CAF1_bind"/>
    <property type="match status" value="1"/>
</dbReference>
<feature type="domain" description="CCR4-Not complex component Not1 C-terminal" evidence="7">
    <location>
        <begin position="2161"/>
        <end position="2512"/>
    </location>
</feature>
<dbReference type="Pfam" id="PF16418">
    <property type="entry name" value="CNOT1_HEAT"/>
    <property type="match status" value="1"/>
</dbReference>
<feature type="region of interest" description="Disordered" evidence="6">
    <location>
        <begin position="858"/>
        <end position="911"/>
    </location>
</feature>
<dbReference type="InterPro" id="IPR032191">
    <property type="entry name" value="CNOT1_CAF1_bind"/>
</dbReference>
<dbReference type="GO" id="GO:0005634">
    <property type="term" value="C:nucleus"/>
    <property type="evidence" value="ECO:0007669"/>
    <property type="project" value="UniProtKB-SubCell"/>
</dbReference>
<dbReference type="Pfam" id="PF16417">
    <property type="entry name" value="CNOT1_TTP_bind"/>
    <property type="match status" value="1"/>
</dbReference>
<feature type="compositionally biased region" description="Low complexity" evidence="6">
    <location>
        <begin position="934"/>
        <end position="958"/>
    </location>
</feature>
<feature type="compositionally biased region" description="Basic and acidic residues" evidence="6">
    <location>
        <begin position="1267"/>
        <end position="1281"/>
    </location>
</feature>
<evidence type="ECO:0000259" key="10">
    <source>
        <dbReference type="Pfam" id="PF16417"/>
    </source>
</evidence>
<dbReference type="PANTHER" id="PTHR13162:SF8">
    <property type="entry name" value="CCR4-NOT TRANSCRIPTION COMPLEX SUBUNIT 1"/>
    <property type="match status" value="1"/>
</dbReference>
<evidence type="ECO:0000313" key="14">
    <source>
        <dbReference type="Proteomes" id="UP001165080"/>
    </source>
</evidence>
<feature type="domain" description="CCR4-NOT transcription complex subunit 1-like NOT1 connector" evidence="12">
    <location>
        <begin position="1766"/>
        <end position="1946"/>
    </location>
</feature>
<evidence type="ECO:0000256" key="6">
    <source>
        <dbReference type="SAM" id="MobiDB-lite"/>
    </source>
</evidence>
<organism evidence="13 14">
    <name type="scientific">Pleodorina starrii</name>
    <dbReference type="NCBI Taxonomy" id="330485"/>
    <lineage>
        <taxon>Eukaryota</taxon>
        <taxon>Viridiplantae</taxon>
        <taxon>Chlorophyta</taxon>
        <taxon>core chlorophytes</taxon>
        <taxon>Chlorophyceae</taxon>
        <taxon>CS clade</taxon>
        <taxon>Chlamydomonadales</taxon>
        <taxon>Volvocaceae</taxon>
        <taxon>Pleodorina</taxon>
    </lineage>
</organism>
<evidence type="ECO:0000259" key="12">
    <source>
        <dbReference type="Pfam" id="PF25097"/>
    </source>
</evidence>
<dbReference type="OrthoDB" id="1933107at2759"/>
<comment type="subcellular location">
    <subcellularLocation>
        <location evidence="1">Nucleus</location>
    </subcellularLocation>
</comment>
<dbReference type="Pfam" id="PF12842">
    <property type="entry name" value="DUF3819"/>
    <property type="match status" value="1"/>
</dbReference>
<dbReference type="GO" id="GO:0030015">
    <property type="term" value="C:CCR4-NOT core complex"/>
    <property type="evidence" value="ECO:0007669"/>
    <property type="project" value="InterPro"/>
</dbReference>
<dbReference type="Gene3D" id="1.25.40.790">
    <property type="match status" value="1"/>
</dbReference>
<evidence type="ECO:0000256" key="1">
    <source>
        <dbReference type="ARBA" id="ARBA00004123"/>
    </source>
</evidence>
<dbReference type="InterPro" id="IPR032194">
    <property type="entry name" value="CNOT1_HEAT"/>
</dbReference>
<feature type="domain" description="CCR4-NOT transcription complex subunit 1" evidence="8">
    <location>
        <begin position="1472"/>
        <end position="1612"/>
    </location>
</feature>
<evidence type="ECO:0000259" key="7">
    <source>
        <dbReference type="Pfam" id="PF04054"/>
    </source>
</evidence>
<dbReference type="Pfam" id="PF04054">
    <property type="entry name" value="Not1"/>
    <property type="match status" value="1"/>
</dbReference>
<reference evidence="13 14" key="1">
    <citation type="journal article" date="2023" name="Commun. Biol.">
        <title>Reorganization of the ancestral sex-determining regions during the evolution of trioecy in Pleodorina starrii.</title>
        <authorList>
            <person name="Takahashi K."/>
            <person name="Suzuki S."/>
            <person name="Kawai-Toyooka H."/>
            <person name="Yamamoto K."/>
            <person name="Hamaji T."/>
            <person name="Ootsuki R."/>
            <person name="Yamaguchi H."/>
            <person name="Kawachi M."/>
            <person name="Higashiyama T."/>
            <person name="Nozaki H."/>
        </authorList>
    </citation>
    <scope>NUCLEOTIDE SEQUENCE [LARGE SCALE GENOMIC DNA]</scope>
    <source>
        <strain evidence="13 14">NIES-4479</strain>
    </source>
</reference>
<dbReference type="Gene3D" id="1.25.40.840">
    <property type="entry name" value="CCR4-NOT transcription complex subunit 1 TTP binding domain"/>
    <property type="match status" value="1"/>
</dbReference>
<keyword evidence="2" id="KW-0678">Repressor</keyword>
<feature type="compositionally biased region" description="Low complexity" evidence="6">
    <location>
        <begin position="1403"/>
        <end position="1412"/>
    </location>
</feature>
<dbReference type="GO" id="GO:0017148">
    <property type="term" value="P:negative regulation of translation"/>
    <property type="evidence" value="ECO:0007669"/>
    <property type="project" value="InterPro"/>
</dbReference>
<evidence type="ECO:0000256" key="2">
    <source>
        <dbReference type="ARBA" id="ARBA00022491"/>
    </source>
</evidence>
<dbReference type="InterPro" id="IPR040398">
    <property type="entry name" value="Not1"/>
</dbReference>
<comment type="caution">
    <text evidence="13">The sequence shown here is derived from an EMBL/GenBank/DDBJ whole genome shotgun (WGS) entry which is preliminary data.</text>
</comment>
<feature type="region of interest" description="Disordered" evidence="6">
    <location>
        <begin position="1267"/>
        <end position="1412"/>
    </location>
</feature>
<dbReference type="Proteomes" id="UP001165080">
    <property type="component" value="Unassembled WGS sequence"/>
</dbReference>
<keyword evidence="4" id="KW-0804">Transcription</keyword>
<keyword evidence="14" id="KW-1185">Reference proteome</keyword>
<protein>
    <recommendedName>
        <fullName evidence="15">CCR4-NOT transcription complex subunit 1</fullName>
    </recommendedName>
</protein>
<evidence type="ECO:0000313" key="13">
    <source>
        <dbReference type="EMBL" id="GLC62799.1"/>
    </source>
</evidence>
<dbReference type="Gene3D" id="1.25.40.180">
    <property type="match status" value="1"/>
</dbReference>
<dbReference type="Gene3D" id="1.25.40.800">
    <property type="match status" value="1"/>
</dbReference>
<evidence type="ECO:0000259" key="9">
    <source>
        <dbReference type="Pfam" id="PF16415"/>
    </source>
</evidence>
<dbReference type="InterPro" id="IPR024557">
    <property type="entry name" value="CNOT1_dom_4"/>
</dbReference>
<feature type="compositionally biased region" description="Low complexity" evidence="6">
    <location>
        <begin position="1385"/>
        <end position="1395"/>
    </location>
</feature>
<dbReference type="InterPro" id="IPR038535">
    <property type="entry name" value="CNOT1_TTP_bind_sf"/>
</dbReference>
<keyword evidence="3" id="KW-0805">Transcription regulation</keyword>
<dbReference type="GO" id="GO:0000932">
    <property type="term" value="C:P-body"/>
    <property type="evidence" value="ECO:0007669"/>
    <property type="project" value="TreeGrafter"/>
</dbReference>
<feature type="compositionally biased region" description="Low complexity" evidence="6">
    <location>
        <begin position="1303"/>
        <end position="1320"/>
    </location>
</feature>
<gene>
    <name evidence="13" type="primary">PLEST011070</name>
    <name evidence="13" type="ORF">PLESTB_001940900</name>
</gene>
<dbReference type="InterPro" id="IPR055454">
    <property type="entry name" value="CNOT1-like_NOT1_connector"/>
</dbReference>